<accession>A0ABW2Y4D9</accession>
<dbReference type="InterPro" id="IPR037135">
    <property type="entry name" value="DUF1653-like_dom_sf"/>
</dbReference>
<protein>
    <submittedName>
        <fullName evidence="2">DUF1653 domain-containing protein</fullName>
    </submittedName>
</protein>
<dbReference type="Gene3D" id="2.30.30.320">
    <property type="entry name" value="DUF1653-like domain"/>
    <property type="match status" value="1"/>
</dbReference>
<dbReference type="Pfam" id="PF07866">
    <property type="entry name" value="DUF1653"/>
    <property type="match status" value="1"/>
</dbReference>
<dbReference type="EMBL" id="JBHTHQ010000021">
    <property type="protein sequence ID" value="MFD0705069.1"/>
    <property type="molecule type" value="Genomic_DNA"/>
</dbReference>
<evidence type="ECO:0000313" key="2">
    <source>
        <dbReference type="EMBL" id="MFD0705069.1"/>
    </source>
</evidence>
<sequence>MEYRRIRIHHVYRHFKGNFYIVEGLAKDSETQEDMVIYRKLYDDRSLWVRPLEMFLSPVDHDKYPDVTQKYRFEEVDLIAQCE</sequence>
<evidence type="ECO:0000313" key="3">
    <source>
        <dbReference type="Proteomes" id="UP001597036"/>
    </source>
</evidence>
<reference evidence="3" key="1">
    <citation type="journal article" date="2019" name="Int. J. Syst. Evol. Microbiol.">
        <title>The Global Catalogue of Microorganisms (GCM) 10K type strain sequencing project: providing services to taxonomists for standard genome sequencing and annotation.</title>
        <authorList>
            <consortium name="The Broad Institute Genomics Platform"/>
            <consortium name="The Broad Institute Genome Sequencing Center for Infectious Disease"/>
            <person name="Wu L."/>
            <person name="Ma J."/>
        </authorList>
    </citation>
    <scope>NUCLEOTIDE SEQUENCE [LARGE SCALE GENOMIC DNA]</scope>
    <source>
        <strain evidence="3">CCM 8604</strain>
    </source>
</reference>
<evidence type="ECO:0000259" key="1">
    <source>
        <dbReference type="Pfam" id="PF07866"/>
    </source>
</evidence>
<comment type="caution">
    <text evidence="2">The sequence shown here is derived from an EMBL/GenBank/DDBJ whole genome shotgun (WGS) entry which is preliminary data.</text>
</comment>
<dbReference type="Proteomes" id="UP001597036">
    <property type="component" value="Unassembled WGS sequence"/>
</dbReference>
<dbReference type="InterPro" id="IPR023387">
    <property type="entry name" value="DUF1653-like_dom"/>
</dbReference>
<name>A0ABW2Y4D9_9BIFI</name>
<gene>
    <name evidence="2" type="ORF">ACFQY8_04845</name>
</gene>
<keyword evidence="3" id="KW-1185">Reference proteome</keyword>
<feature type="domain" description="DUF1653" evidence="1">
    <location>
        <begin position="11"/>
        <end position="74"/>
    </location>
</feature>
<proteinExistence type="predicted"/>
<organism evidence="2 3">
    <name type="scientific">Alloscardovia venturai</name>
    <dbReference type="NCBI Taxonomy" id="1769421"/>
    <lineage>
        <taxon>Bacteria</taxon>
        <taxon>Bacillati</taxon>
        <taxon>Actinomycetota</taxon>
        <taxon>Actinomycetes</taxon>
        <taxon>Bifidobacteriales</taxon>
        <taxon>Bifidobacteriaceae</taxon>
        <taxon>Alloscardovia</taxon>
    </lineage>
</organism>
<dbReference type="RefSeq" id="WP_377938766.1">
    <property type="nucleotide sequence ID" value="NZ_JBHTHQ010000021.1"/>
</dbReference>